<name>A0ACC1NYL5_9HYPO</name>
<organism evidence="1 2">
    <name type="scientific">Zarea fungicola</name>
    <dbReference type="NCBI Taxonomy" id="93591"/>
    <lineage>
        <taxon>Eukaryota</taxon>
        <taxon>Fungi</taxon>
        <taxon>Dikarya</taxon>
        <taxon>Ascomycota</taxon>
        <taxon>Pezizomycotina</taxon>
        <taxon>Sordariomycetes</taxon>
        <taxon>Hypocreomycetidae</taxon>
        <taxon>Hypocreales</taxon>
        <taxon>Cordycipitaceae</taxon>
        <taxon>Zarea</taxon>
    </lineage>
</organism>
<keyword evidence="2" id="KW-1185">Reference proteome</keyword>
<dbReference type="Proteomes" id="UP001143910">
    <property type="component" value="Unassembled WGS sequence"/>
</dbReference>
<comment type="caution">
    <text evidence="1">The sequence shown here is derived from an EMBL/GenBank/DDBJ whole genome shotgun (WGS) entry which is preliminary data.</text>
</comment>
<evidence type="ECO:0000313" key="2">
    <source>
        <dbReference type="Proteomes" id="UP001143910"/>
    </source>
</evidence>
<proteinExistence type="predicted"/>
<sequence>MAIIPNIEAAGAFDDAVRGVDGVIHTASPFFFDATDVDTQLLRPAIQGTLSLLHSIQENNPKIGRVVITSSFAAVLDLPKAEEAATGGGVMAYVASKTFAERAAWDYVKQNKPGFSITTLLPPMVYGPVAHHVANMKGLNTSSADIYRLIDGSTDEVPDTSIWAFADVRDVAAAHVLAFEKPEAAGQRYLIATSVYSYQQIVDIIRNNFPELHNVTPKGDTGAPIPAVYQLDTSRAVKDLGMRFRPLTETVVDMVKSLQKLQKEKC</sequence>
<gene>
    <name evidence="1" type="ORF">NQ176_g643</name>
</gene>
<protein>
    <submittedName>
        <fullName evidence="1">Uncharacterized protein</fullName>
    </submittedName>
</protein>
<dbReference type="EMBL" id="JANJQO010000026">
    <property type="protein sequence ID" value="KAJ2983514.1"/>
    <property type="molecule type" value="Genomic_DNA"/>
</dbReference>
<accession>A0ACC1NYL5</accession>
<evidence type="ECO:0000313" key="1">
    <source>
        <dbReference type="EMBL" id="KAJ2983514.1"/>
    </source>
</evidence>
<reference evidence="1" key="1">
    <citation type="submission" date="2022-08" db="EMBL/GenBank/DDBJ databases">
        <title>Genome Sequence of Lecanicillium fungicola.</title>
        <authorList>
            <person name="Buettner E."/>
        </authorList>
    </citation>
    <scope>NUCLEOTIDE SEQUENCE</scope>
    <source>
        <strain evidence="1">Babe33</strain>
    </source>
</reference>